<dbReference type="PANTHER" id="PTHR43581:SF4">
    <property type="entry name" value="ATP_GTP PHOSPHATASE"/>
    <property type="match status" value="1"/>
</dbReference>
<dbReference type="InterPro" id="IPR051396">
    <property type="entry name" value="Bact_Antivir_Def_Nuclease"/>
</dbReference>
<organism evidence="3">
    <name type="scientific">Caldilineaceae bacterium SB0661_bin_32</name>
    <dbReference type="NCBI Taxonomy" id="2605255"/>
    <lineage>
        <taxon>Bacteria</taxon>
        <taxon>Bacillati</taxon>
        <taxon>Chloroflexota</taxon>
        <taxon>Caldilineae</taxon>
        <taxon>Caldilineales</taxon>
        <taxon>Caldilineaceae</taxon>
    </lineage>
</organism>
<evidence type="ECO:0000313" key="3">
    <source>
        <dbReference type="EMBL" id="MYC96851.1"/>
    </source>
</evidence>
<evidence type="ECO:0000256" key="1">
    <source>
        <dbReference type="SAM" id="MobiDB-lite"/>
    </source>
</evidence>
<dbReference type="Gene3D" id="3.40.50.300">
    <property type="entry name" value="P-loop containing nucleotide triphosphate hydrolases"/>
    <property type="match status" value="1"/>
</dbReference>
<feature type="domain" description="Endonuclease GajA/Old nuclease/RecF-like AAA" evidence="2">
    <location>
        <begin position="313"/>
        <end position="438"/>
    </location>
</feature>
<dbReference type="InterPro" id="IPR027417">
    <property type="entry name" value="P-loop_NTPase"/>
</dbReference>
<feature type="region of interest" description="Disordered" evidence="1">
    <location>
        <begin position="22"/>
        <end position="49"/>
    </location>
</feature>
<dbReference type="EMBL" id="VXMH01000098">
    <property type="protein sequence ID" value="MYC96851.1"/>
    <property type="molecule type" value="Genomic_DNA"/>
</dbReference>
<dbReference type="CDD" id="cd00267">
    <property type="entry name" value="ABC_ATPase"/>
    <property type="match status" value="1"/>
</dbReference>
<comment type="caution">
    <text evidence="3">The sequence shown here is derived from an EMBL/GenBank/DDBJ whole genome shotgun (WGS) entry which is preliminary data.</text>
</comment>
<dbReference type="AlphaFoldDB" id="A0A6B1DA24"/>
<protein>
    <submittedName>
        <fullName evidence="3">ATP-binding protein</fullName>
    </submittedName>
</protein>
<feature type="compositionally biased region" description="Polar residues" evidence="1">
    <location>
        <begin position="23"/>
        <end position="48"/>
    </location>
</feature>
<keyword evidence="3" id="KW-0067">ATP-binding</keyword>
<dbReference type="GO" id="GO:0005524">
    <property type="term" value="F:ATP binding"/>
    <property type="evidence" value="ECO:0007669"/>
    <property type="project" value="UniProtKB-KW"/>
</dbReference>
<reference evidence="3" key="1">
    <citation type="submission" date="2019-09" db="EMBL/GenBank/DDBJ databases">
        <title>Characterisation of the sponge microbiome using genome-centric metagenomics.</title>
        <authorList>
            <person name="Engelberts J.P."/>
            <person name="Robbins S.J."/>
            <person name="De Goeij J.M."/>
            <person name="Aranda M."/>
            <person name="Bell S.C."/>
            <person name="Webster N.S."/>
        </authorList>
    </citation>
    <scope>NUCLEOTIDE SEQUENCE</scope>
    <source>
        <strain evidence="3">SB0661_bin_32</strain>
    </source>
</reference>
<gene>
    <name evidence="3" type="ORF">F4X14_17935</name>
</gene>
<dbReference type="SUPFAM" id="SSF52540">
    <property type="entry name" value="P-loop containing nucleoside triphosphate hydrolases"/>
    <property type="match status" value="1"/>
</dbReference>
<keyword evidence="3" id="KW-0547">Nucleotide-binding</keyword>
<proteinExistence type="predicted"/>
<name>A0A6B1DA24_9CHLR</name>
<sequence>MSARVLRSAARSFLVREILNRGSARSPSKQQRPCSRKSTVQPANNSKTEPAKFRFKNLGPIEEAELELGGLTIIAGRNNTGKTYMVYSLYGYLKTWRELRPYKLADTLIDNALGPVSLTVEELARIVLAEGRASWKVDREMLSKERAQVIRELNRRYSREALADVFNSSQDTFESASIEAEPSKFPGKHTFSLEVGSGTSISMEFDGSEIVLSYRYNLSDADLAVEQLRLAGLIPSFYLFFLVRSIPELGYIPFIFPAERFGISLFYKELDISKNRLVDLLQKMGDDKTRESLSPFDLIESSTGRYALPIKDNINFTRDLPNIQKERSDFYKDKLFDYVKNIMEGYYKSSDDEVRFISKARKQRSFNIPLHIASSSARGLSDLYFFLRHVATRNHLLFIDEPESHLDTANQVQFARLLARLVQSGAKVLVTTHSDYIVKEVNNLIMLSRSFDNKSKLVKKLKYDKDDFIDPGIVRAYVAERNSLTPCKIDQFGIDFPVFDKAIDDINRVSNELASRVIVEG</sequence>
<accession>A0A6B1DA24</accession>
<dbReference type="InterPro" id="IPR041685">
    <property type="entry name" value="AAA_GajA/Old/RecF-like"/>
</dbReference>
<evidence type="ECO:0000259" key="2">
    <source>
        <dbReference type="Pfam" id="PF13175"/>
    </source>
</evidence>
<dbReference type="PANTHER" id="PTHR43581">
    <property type="entry name" value="ATP/GTP PHOSPHATASE"/>
    <property type="match status" value="1"/>
</dbReference>
<dbReference type="Pfam" id="PF13175">
    <property type="entry name" value="AAA_15"/>
    <property type="match status" value="1"/>
</dbReference>